<accession>A0AAV7TFI5</accession>
<reference evidence="3" key="1">
    <citation type="journal article" date="2022" name="bioRxiv">
        <title>Sequencing and chromosome-scale assembly of the giantPleurodeles waltlgenome.</title>
        <authorList>
            <person name="Brown T."/>
            <person name="Elewa A."/>
            <person name="Iarovenko S."/>
            <person name="Subramanian E."/>
            <person name="Araus A.J."/>
            <person name="Petzold A."/>
            <person name="Susuki M."/>
            <person name="Suzuki K.-i.T."/>
            <person name="Hayashi T."/>
            <person name="Toyoda A."/>
            <person name="Oliveira C."/>
            <person name="Osipova E."/>
            <person name="Leigh N.D."/>
            <person name="Simon A."/>
            <person name="Yun M.H."/>
        </authorList>
    </citation>
    <scope>NUCLEOTIDE SEQUENCE</scope>
    <source>
        <strain evidence="3">20211129_DDA</strain>
        <tissue evidence="3">Liver</tissue>
    </source>
</reference>
<keyword evidence="4" id="KW-1185">Reference proteome</keyword>
<organism evidence="3 4">
    <name type="scientific">Pleurodeles waltl</name>
    <name type="common">Iberian ribbed newt</name>
    <dbReference type="NCBI Taxonomy" id="8319"/>
    <lineage>
        <taxon>Eukaryota</taxon>
        <taxon>Metazoa</taxon>
        <taxon>Chordata</taxon>
        <taxon>Craniata</taxon>
        <taxon>Vertebrata</taxon>
        <taxon>Euteleostomi</taxon>
        <taxon>Amphibia</taxon>
        <taxon>Batrachia</taxon>
        <taxon>Caudata</taxon>
        <taxon>Salamandroidea</taxon>
        <taxon>Salamandridae</taxon>
        <taxon>Pleurodelinae</taxon>
        <taxon>Pleurodeles</taxon>
    </lineage>
</organism>
<feature type="compositionally biased region" description="Polar residues" evidence="2">
    <location>
        <begin position="153"/>
        <end position="164"/>
    </location>
</feature>
<evidence type="ECO:0000313" key="4">
    <source>
        <dbReference type="Proteomes" id="UP001066276"/>
    </source>
</evidence>
<dbReference type="AlphaFoldDB" id="A0AAV7TFI5"/>
<feature type="coiled-coil region" evidence="1">
    <location>
        <begin position="95"/>
        <end position="122"/>
    </location>
</feature>
<dbReference type="EMBL" id="JANPWB010000007">
    <property type="protein sequence ID" value="KAJ1174587.1"/>
    <property type="molecule type" value="Genomic_DNA"/>
</dbReference>
<protein>
    <submittedName>
        <fullName evidence="3">Uncharacterized protein</fullName>
    </submittedName>
</protein>
<keyword evidence="1" id="KW-0175">Coiled coil</keyword>
<proteinExistence type="predicted"/>
<feature type="region of interest" description="Disordered" evidence="2">
    <location>
        <begin position="153"/>
        <end position="173"/>
    </location>
</feature>
<evidence type="ECO:0000313" key="3">
    <source>
        <dbReference type="EMBL" id="KAJ1174587.1"/>
    </source>
</evidence>
<evidence type="ECO:0000256" key="1">
    <source>
        <dbReference type="SAM" id="Coils"/>
    </source>
</evidence>
<dbReference type="Proteomes" id="UP001066276">
    <property type="component" value="Chromosome 4_1"/>
</dbReference>
<comment type="caution">
    <text evidence="3">The sequence shown here is derived from an EMBL/GenBank/DDBJ whole genome shotgun (WGS) entry which is preliminary data.</text>
</comment>
<sequence>MVRPNAPRPSFKKYYEHVDGYPSTGGPNPSIGDNCRKNTGMFNKVLQAIQDSKMAMEAQLGTIQMETGLLRADHTKLVDRMDDAESTLTKMIPTLASMQDQLKTLQTAVRELKARAKDAEGISQNNIVHFLGFPKESESPSMELFLEDCTESQVSCPTQGSPAPSVSAVAKHS</sequence>
<evidence type="ECO:0000256" key="2">
    <source>
        <dbReference type="SAM" id="MobiDB-lite"/>
    </source>
</evidence>
<gene>
    <name evidence="3" type="ORF">NDU88_006407</name>
</gene>
<name>A0AAV7TFI5_PLEWA</name>